<dbReference type="PANTHER" id="PTHR43405">
    <property type="entry name" value="GLYCOSYL HYDROLASE DIGH"/>
    <property type="match status" value="1"/>
</dbReference>
<organism evidence="4 5">
    <name type="scientific">Christiangramia crocea</name>
    <dbReference type="NCBI Taxonomy" id="2904124"/>
    <lineage>
        <taxon>Bacteria</taxon>
        <taxon>Pseudomonadati</taxon>
        <taxon>Bacteroidota</taxon>
        <taxon>Flavobacteriia</taxon>
        <taxon>Flavobacteriales</taxon>
        <taxon>Flavobacteriaceae</taxon>
        <taxon>Christiangramia</taxon>
    </lineage>
</organism>
<evidence type="ECO:0000256" key="2">
    <source>
        <dbReference type="SAM" id="MobiDB-lite"/>
    </source>
</evidence>
<proteinExistence type="predicted"/>
<sequence length="541" mass="62656">MLRHSVRFLVYLTAVFLASCKTTNPVSKPEPPLAEKTTPQDTILSEKPPVVVKEPQKPEEKQPEIKVTKMAPPLDIYEFRAAWVATVANINWPSKSGLSTSEQQREALKLLDFLKENNFNAVIFQVRPQTDAFYDSQLEPWSYFLTGKQGKAPEPYYDPLKFWIEAAHNRGLELHVWLNPYRAHHTTGGEVSDASIIKKKPDLAVKLENGMWWLDPSKQGTQDHSAAVVMDIVKRYDIDGVHFDDYFYPYDSYNNGKDFPDDISWNTYKSQGGDLLRGDWRRQHVNKFIKRVYDEIKTEKPYVKFGLSPFGIWRPGYPQSVTGYDQYEKLYADAKLWLNEGWIDYFTPQLYWRINQEGQSFPELLGWWERENRENRHLWPGINVGLGGDDKNIDETINQIMITRGMLPESKGTVHWSIGPLVAHDSLAIALKEGPYKKRTLVPASPWLDKDSPETPQVQTSVNNDRLHINWNHPEDDNIFRWVVYFKYEGGNWDYKILDQGTKSYSLQYIVGNKKKKMEQIGVTAVDRTGKQSEFKALKVN</sequence>
<keyword evidence="5" id="KW-1185">Reference proteome</keyword>
<gene>
    <name evidence="4" type="ORF">LU635_07310</name>
</gene>
<keyword evidence="1" id="KW-0732">Signal</keyword>
<dbReference type="Proteomes" id="UP001139344">
    <property type="component" value="Unassembled WGS sequence"/>
</dbReference>
<name>A0A9X2A5H7_9FLAO</name>
<dbReference type="SUPFAM" id="SSF51445">
    <property type="entry name" value="(Trans)glycosidases"/>
    <property type="match status" value="1"/>
</dbReference>
<dbReference type="PANTHER" id="PTHR43405:SF1">
    <property type="entry name" value="GLYCOSYL HYDROLASE DIGH"/>
    <property type="match status" value="1"/>
</dbReference>
<dbReference type="EMBL" id="JAJSON010000016">
    <property type="protein sequence ID" value="MCG9971444.1"/>
    <property type="molecule type" value="Genomic_DNA"/>
</dbReference>
<feature type="region of interest" description="Disordered" evidence="2">
    <location>
        <begin position="23"/>
        <end position="64"/>
    </location>
</feature>
<dbReference type="RefSeq" id="WP_240097695.1">
    <property type="nucleotide sequence ID" value="NZ_JAJSON010000016.1"/>
</dbReference>
<evidence type="ECO:0000259" key="3">
    <source>
        <dbReference type="Pfam" id="PF02638"/>
    </source>
</evidence>
<evidence type="ECO:0000313" key="4">
    <source>
        <dbReference type="EMBL" id="MCG9971444.1"/>
    </source>
</evidence>
<dbReference type="PROSITE" id="PS51257">
    <property type="entry name" value="PROKAR_LIPOPROTEIN"/>
    <property type="match status" value="1"/>
</dbReference>
<protein>
    <submittedName>
        <fullName evidence="4">Family 10 glycosylhydrolase</fullName>
    </submittedName>
</protein>
<dbReference type="Gene3D" id="3.20.20.80">
    <property type="entry name" value="Glycosidases"/>
    <property type="match status" value="1"/>
</dbReference>
<dbReference type="InterPro" id="IPR003790">
    <property type="entry name" value="GHL10"/>
</dbReference>
<accession>A0A9X2A5H7</accession>
<feature type="compositionally biased region" description="Basic and acidic residues" evidence="2">
    <location>
        <begin position="54"/>
        <end position="64"/>
    </location>
</feature>
<evidence type="ECO:0000313" key="5">
    <source>
        <dbReference type="Proteomes" id="UP001139344"/>
    </source>
</evidence>
<comment type="caution">
    <text evidence="4">The sequence shown here is derived from an EMBL/GenBank/DDBJ whole genome shotgun (WGS) entry which is preliminary data.</text>
</comment>
<reference evidence="4" key="1">
    <citation type="submission" date="2021-12" db="EMBL/GenBank/DDBJ databases">
        <title>Description of Gramella crocea sp. nov., a new bacterium isolated from activated sludge.</title>
        <authorList>
            <person name="Zhang X."/>
        </authorList>
    </citation>
    <scope>NUCLEOTIDE SEQUENCE</scope>
    <source>
        <strain evidence="4">YB25</strain>
    </source>
</reference>
<feature type="domain" description="Glycosyl hydrolase-like 10" evidence="3">
    <location>
        <begin position="78"/>
        <end position="374"/>
    </location>
</feature>
<dbReference type="AlphaFoldDB" id="A0A9X2A5H7"/>
<dbReference type="InterPro" id="IPR017853">
    <property type="entry name" value="GH"/>
</dbReference>
<dbReference type="InterPro" id="IPR052177">
    <property type="entry name" value="Divisome_Glycosyl_Hydrolase"/>
</dbReference>
<dbReference type="Pfam" id="PF02638">
    <property type="entry name" value="GHL10"/>
    <property type="match status" value="1"/>
</dbReference>
<evidence type="ECO:0000256" key="1">
    <source>
        <dbReference type="ARBA" id="ARBA00022729"/>
    </source>
</evidence>